<dbReference type="EMBL" id="CP031320">
    <property type="protein sequence ID" value="AXK34061.1"/>
    <property type="molecule type" value="Genomic_DNA"/>
</dbReference>
<evidence type="ECO:0000313" key="3">
    <source>
        <dbReference type="Proteomes" id="UP000254425"/>
    </source>
</evidence>
<feature type="region of interest" description="Disordered" evidence="1">
    <location>
        <begin position="63"/>
        <end position="107"/>
    </location>
</feature>
<dbReference type="KEGG" id="sarm:DVA86_16730"/>
<dbReference type="AlphaFoldDB" id="A0A345XQZ5"/>
<protein>
    <submittedName>
        <fullName evidence="2">Uncharacterized protein</fullName>
    </submittedName>
</protein>
<sequence length="107" mass="11078">MYPYGPDEHIGATGVFGRAGSYASGTGAAVSPGVSPGWKDHHMVMCDYFSAPDDDTAVRVDAAPCTRTGRMNTSGPPVSSDGRARTPQARAPLSVPVSVPGGRITTW</sequence>
<dbReference type="Proteomes" id="UP000254425">
    <property type="component" value="Chromosome"/>
</dbReference>
<organism evidence="2 3">
    <name type="scientific">Streptomyces armeniacus</name>
    <dbReference type="NCBI Taxonomy" id="83291"/>
    <lineage>
        <taxon>Bacteria</taxon>
        <taxon>Bacillati</taxon>
        <taxon>Actinomycetota</taxon>
        <taxon>Actinomycetes</taxon>
        <taxon>Kitasatosporales</taxon>
        <taxon>Streptomycetaceae</taxon>
        <taxon>Streptomyces</taxon>
    </lineage>
</organism>
<evidence type="ECO:0000256" key="1">
    <source>
        <dbReference type="SAM" id="MobiDB-lite"/>
    </source>
</evidence>
<gene>
    <name evidence="2" type="ORF">DVA86_16730</name>
</gene>
<reference evidence="2 3" key="1">
    <citation type="submission" date="2018-07" db="EMBL/GenBank/DDBJ databases">
        <title>Draft genome of the type strain Streptomyces armeniacus ATCC 15676.</title>
        <authorList>
            <person name="Labana P."/>
            <person name="Gosse J.T."/>
            <person name="Boddy C.N."/>
        </authorList>
    </citation>
    <scope>NUCLEOTIDE SEQUENCE [LARGE SCALE GENOMIC DNA]</scope>
    <source>
        <strain evidence="2 3">ATCC 15676</strain>
    </source>
</reference>
<accession>A0A345XQZ5</accession>
<proteinExistence type="predicted"/>
<keyword evidence="3" id="KW-1185">Reference proteome</keyword>
<name>A0A345XQZ5_9ACTN</name>
<evidence type="ECO:0000313" key="2">
    <source>
        <dbReference type="EMBL" id="AXK34061.1"/>
    </source>
</evidence>